<evidence type="ECO:0000313" key="1">
    <source>
        <dbReference type="EMBL" id="KAA1111664.1"/>
    </source>
</evidence>
<proteinExistence type="predicted"/>
<keyword evidence="2" id="KW-1185">Reference proteome</keyword>
<organism evidence="1 2">
    <name type="scientific">Puccinia graminis f. sp. tritici</name>
    <dbReference type="NCBI Taxonomy" id="56615"/>
    <lineage>
        <taxon>Eukaryota</taxon>
        <taxon>Fungi</taxon>
        <taxon>Dikarya</taxon>
        <taxon>Basidiomycota</taxon>
        <taxon>Pucciniomycotina</taxon>
        <taxon>Pucciniomycetes</taxon>
        <taxon>Pucciniales</taxon>
        <taxon>Pucciniaceae</taxon>
        <taxon>Puccinia</taxon>
    </lineage>
</organism>
<dbReference type="Proteomes" id="UP000324748">
    <property type="component" value="Unassembled WGS sequence"/>
</dbReference>
<gene>
    <name evidence="1" type="ORF">PGT21_007770</name>
</gene>
<dbReference type="AlphaFoldDB" id="A0A5B0QFB1"/>
<dbReference type="EMBL" id="VSWC01000016">
    <property type="protein sequence ID" value="KAA1111664.1"/>
    <property type="molecule type" value="Genomic_DNA"/>
</dbReference>
<comment type="caution">
    <text evidence="1">The sequence shown here is derived from an EMBL/GenBank/DDBJ whole genome shotgun (WGS) entry which is preliminary data.</text>
</comment>
<accession>A0A5B0QFB1</accession>
<name>A0A5B0QFB1_PUCGR</name>
<protein>
    <submittedName>
        <fullName evidence="1">Uncharacterized protein</fullName>
    </submittedName>
</protein>
<evidence type="ECO:0000313" key="2">
    <source>
        <dbReference type="Proteomes" id="UP000324748"/>
    </source>
</evidence>
<reference evidence="1 2" key="1">
    <citation type="submission" date="2019-05" db="EMBL/GenBank/DDBJ databases">
        <title>Emergence of the Ug99 lineage of the wheat stem rust pathogen through somatic hybridization.</title>
        <authorList>
            <person name="Li F."/>
            <person name="Upadhyaya N.M."/>
            <person name="Sperschneider J."/>
            <person name="Matny O."/>
            <person name="Nguyen-Phuc H."/>
            <person name="Mago R."/>
            <person name="Raley C."/>
            <person name="Miller M.E."/>
            <person name="Silverstein K.A.T."/>
            <person name="Henningsen E."/>
            <person name="Hirsch C.D."/>
            <person name="Visser B."/>
            <person name="Pretorius Z.A."/>
            <person name="Steffenson B.J."/>
            <person name="Schwessinger B."/>
            <person name="Dodds P.N."/>
            <person name="Figueroa M."/>
        </authorList>
    </citation>
    <scope>NUCLEOTIDE SEQUENCE [LARGE SCALE GENOMIC DNA]</scope>
    <source>
        <strain evidence="1">21-0</strain>
    </source>
</reference>
<sequence>MYKKLLYICTSCPRKDSRCQLQGNFSSSFRVFGQIHQQNFMFTCLGFFNSGFIPNTMRLMVFTSKNY</sequence>